<dbReference type="HOGENOM" id="CLU_049704_4_1_5"/>
<dbReference type="Pfam" id="PF14525">
    <property type="entry name" value="AraC_binding_2"/>
    <property type="match status" value="1"/>
</dbReference>
<keyword evidence="3" id="KW-0804">Transcription</keyword>
<dbReference type="SMART" id="SM00342">
    <property type="entry name" value="HTH_ARAC"/>
    <property type="match status" value="1"/>
</dbReference>
<dbReference type="InterPro" id="IPR018060">
    <property type="entry name" value="HTH_AraC"/>
</dbReference>
<dbReference type="Pfam" id="PF12833">
    <property type="entry name" value="HTH_18"/>
    <property type="match status" value="1"/>
</dbReference>
<dbReference type="InterPro" id="IPR035418">
    <property type="entry name" value="AraC-bd_2"/>
</dbReference>
<dbReference type="InterPro" id="IPR009057">
    <property type="entry name" value="Homeodomain-like_sf"/>
</dbReference>
<evidence type="ECO:0000256" key="2">
    <source>
        <dbReference type="ARBA" id="ARBA00023125"/>
    </source>
</evidence>
<accession>Q0FRN2</accession>
<dbReference type="PRINTS" id="PR00032">
    <property type="entry name" value="HTHARAC"/>
</dbReference>
<dbReference type="GO" id="GO:0003700">
    <property type="term" value="F:DNA-binding transcription factor activity"/>
    <property type="evidence" value="ECO:0007669"/>
    <property type="project" value="InterPro"/>
</dbReference>
<comment type="caution">
    <text evidence="5">The sequence shown here is derived from an EMBL/GenBank/DDBJ whole genome shotgun (WGS) entry which is preliminary data.</text>
</comment>
<organism evidence="5 6">
    <name type="scientific">Salipiger bermudensis (strain DSM 26914 / JCM 13377 / KCTC 12554 / HTCC2601)</name>
    <name type="common">Pelagibaca bermudensis</name>
    <dbReference type="NCBI Taxonomy" id="314265"/>
    <lineage>
        <taxon>Bacteria</taxon>
        <taxon>Pseudomonadati</taxon>
        <taxon>Pseudomonadota</taxon>
        <taxon>Alphaproteobacteria</taxon>
        <taxon>Rhodobacterales</taxon>
        <taxon>Roseobacteraceae</taxon>
        <taxon>Salipiger</taxon>
    </lineage>
</organism>
<evidence type="ECO:0000313" key="5">
    <source>
        <dbReference type="EMBL" id="EAU46822.1"/>
    </source>
</evidence>
<dbReference type="GO" id="GO:0043565">
    <property type="term" value="F:sequence-specific DNA binding"/>
    <property type="evidence" value="ECO:0007669"/>
    <property type="project" value="InterPro"/>
</dbReference>
<protein>
    <submittedName>
        <fullName evidence="5">Transcriptional regulator, AraC family protein</fullName>
    </submittedName>
</protein>
<dbReference type="eggNOG" id="COG2207">
    <property type="taxonomic scope" value="Bacteria"/>
</dbReference>
<proteinExistence type="predicted"/>
<reference evidence="5 6" key="1">
    <citation type="journal article" date="2010" name="J. Bacteriol.">
        <title>Genome sequences of Pelagibaca bermudensis HTCC2601T and Maritimibacter alkaliphilus HTCC2654T, the type strains of two marine Roseobacter genera.</title>
        <authorList>
            <person name="Thrash J.C."/>
            <person name="Cho J.C."/>
            <person name="Ferriera S."/>
            <person name="Johnson J."/>
            <person name="Vergin K.L."/>
            <person name="Giovannoni S.J."/>
        </authorList>
    </citation>
    <scope>NUCLEOTIDE SEQUENCE [LARGE SCALE GENOMIC DNA]</scope>
    <source>
        <strain evidence="6">DSM 26914 / JCM 13377 / KCTC 12554 / HTCC2601</strain>
    </source>
</reference>
<dbReference type="EMBL" id="AATQ01000011">
    <property type="protein sequence ID" value="EAU46822.1"/>
    <property type="molecule type" value="Genomic_DNA"/>
</dbReference>
<feature type="domain" description="HTH araC/xylS-type" evidence="4">
    <location>
        <begin position="179"/>
        <end position="280"/>
    </location>
</feature>
<dbReference type="InterPro" id="IPR020449">
    <property type="entry name" value="Tscrpt_reg_AraC-type_HTH"/>
</dbReference>
<keyword evidence="6" id="KW-1185">Reference proteome</keyword>
<dbReference type="Gene3D" id="1.10.10.60">
    <property type="entry name" value="Homeodomain-like"/>
    <property type="match status" value="1"/>
</dbReference>
<keyword evidence="1" id="KW-0805">Transcription regulation</keyword>
<dbReference type="OrthoDB" id="8004517at2"/>
<evidence type="ECO:0000259" key="4">
    <source>
        <dbReference type="PROSITE" id="PS01124"/>
    </source>
</evidence>
<gene>
    <name evidence="5" type="ORF">R2601_13409</name>
</gene>
<keyword evidence="2" id="KW-0238">DNA-binding</keyword>
<name>Q0FRN2_SALBH</name>
<dbReference type="PANTHER" id="PTHR46796:SF6">
    <property type="entry name" value="ARAC SUBFAMILY"/>
    <property type="match status" value="1"/>
</dbReference>
<dbReference type="AlphaFoldDB" id="Q0FRN2"/>
<evidence type="ECO:0000313" key="6">
    <source>
        <dbReference type="Proteomes" id="UP000006230"/>
    </source>
</evidence>
<dbReference type="SUPFAM" id="SSF46689">
    <property type="entry name" value="Homeodomain-like"/>
    <property type="match status" value="1"/>
</dbReference>
<dbReference type="Proteomes" id="UP000006230">
    <property type="component" value="Unassembled WGS sequence"/>
</dbReference>
<dbReference type="PROSITE" id="PS01124">
    <property type="entry name" value="HTH_ARAC_FAMILY_2"/>
    <property type="match status" value="1"/>
</dbReference>
<dbReference type="InterPro" id="IPR050204">
    <property type="entry name" value="AraC_XylS_family_regulators"/>
</dbReference>
<evidence type="ECO:0000256" key="1">
    <source>
        <dbReference type="ARBA" id="ARBA00023015"/>
    </source>
</evidence>
<dbReference type="PANTHER" id="PTHR46796">
    <property type="entry name" value="HTH-TYPE TRANSCRIPTIONAL ACTIVATOR RHAS-RELATED"/>
    <property type="match status" value="1"/>
</dbReference>
<sequence>MSIQQTGLSLPPESRMALGPIEILRQGQGLSRHINGETPVAAPGYDLIFPAHGSLSFCQAGLTGEVGPGGYVLLRSDRFYELRAQGDLSQWRVRLPAAALEDRLVAVDTHVGARFAPHPQMAALVARTLSATLQVFRQSPAPRPEALAGELVALIALMIGSEGEQEGNLGRTGRNRTRQRIVAHIERHLGDPGLAPEGIARAMGVSRSYLYALFAEGNETVAGFIRTRRLQAAYEMLLADSRGGLAISEVAYRTGFKSVSHFSRSFSRHFQATPRSVRAGQHAKGAQA</sequence>
<dbReference type="STRING" id="314265.R2601_13409"/>
<evidence type="ECO:0000256" key="3">
    <source>
        <dbReference type="ARBA" id="ARBA00023163"/>
    </source>
</evidence>
<dbReference type="RefSeq" id="WP_007794895.1">
    <property type="nucleotide sequence ID" value="NZ_DS022276.1"/>
</dbReference>